<dbReference type="OrthoDB" id="3160134at2759"/>
<dbReference type="Proteomes" id="UP000799118">
    <property type="component" value="Unassembled WGS sequence"/>
</dbReference>
<dbReference type="InterPro" id="IPR046521">
    <property type="entry name" value="DUF6698"/>
</dbReference>
<feature type="non-terminal residue" evidence="1">
    <location>
        <position position="1"/>
    </location>
</feature>
<reference evidence="1" key="1">
    <citation type="journal article" date="2019" name="Environ. Microbiol.">
        <title>Fungal ecological strategies reflected in gene transcription - a case study of two litter decomposers.</title>
        <authorList>
            <person name="Barbi F."/>
            <person name="Kohler A."/>
            <person name="Barry K."/>
            <person name="Baskaran P."/>
            <person name="Daum C."/>
            <person name="Fauchery L."/>
            <person name="Ihrmark K."/>
            <person name="Kuo A."/>
            <person name="LaButti K."/>
            <person name="Lipzen A."/>
            <person name="Morin E."/>
            <person name="Grigoriev I.V."/>
            <person name="Henrissat B."/>
            <person name="Lindahl B."/>
            <person name="Martin F."/>
        </authorList>
    </citation>
    <scope>NUCLEOTIDE SEQUENCE</scope>
    <source>
        <strain evidence="1">JB14</strain>
    </source>
</reference>
<accession>A0A6A4GZ30</accession>
<proteinExistence type="predicted"/>
<dbReference type="AlphaFoldDB" id="A0A6A4GZ30"/>
<sequence>VFEVAKHIYMGPSAARGEPGSHHGRRGNAQLTGIMTMTPRTIAYAVVQARFIISEASEWTQIENEFNYEQFYWNIVELCEEEDNSIVKFYN</sequence>
<gene>
    <name evidence="1" type="ORF">BT96DRAFT_833072</name>
</gene>
<name>A0A6A4GZ30_9AGAR</name>
<dbReference type="EMBL" id="ML769649">
    <property type="protein sequence ID" value="KAE9390713.1"/>
    <property type="molecule type" value="Genomic_DNA"/>
</dbReference>
<evidence type="ECO:0000313" key="2">
    <source>
        <dbReference type="Proteomes" id="UP000799118"/>
    </source>
</evidence>
<keyword evidence="2" id="KW-1185">Reference proteome</keyword>
<dbReference type="Pfam" id="PF20414">
    <property type="entry name" value="DUF6698"/>
    <property type="match status" value="1"/>
</dbReference>
<protein>
    <submittedName>
        <fullName evidence="1">Uncharacterized protein</fullName>
    </submittedName>
</protein>
<organism evidence="1 2">
    <name type="scientific">Gymnopus androsaceus JB14</name>
    <dbReference type="NCBI Taxonomy" id="1447944"/>
    <lineage>
        <taxon>Eukaryota</taxon>
        <taxon>Fungi</taxon>
        <taxon>Dikarya</taxon>
        <taxon>Basidiomycota</taxon>
        <taxon>Agaricomycotina</taxon>
        <taxon>Agaricomycetes</taxon>
        <taxon>Agaricomycetidae</taxon>
        <taxon>Agaricales</taxon>
        <taxon>Marasmiineae</taxon>
        <taxon>Omphalotaceae</taxon>
        <taxon>Gymnopus</taxon>
    </lineage>
</organism>
<evidence type="ECO:0000313" key="1">
    <source>
        <dbReference type="EMBL" id="KAE9390713.1"/>
    </source>
</evidence>